<sequence length="1091" mass="120428">MGFALLRAPLHPAYRAREAVVDIPEGGDDEAARLTGHLLDLASDAQFREAIAVSSTALTHSWDAALAGTERQVTDLRRAVRALTAYRSRMATRATPFGLMAGVAVARIAPRPQEAGASLGTTHRRVLRPEHGWLTVLVREWERRPEVVRGLRVQANNLCVVRGDRLVVPTGPDDLMDERPAERVVREVSVRYTAAVRAAVESARGPVPFMDLGERLAERFPQAYRETVVQMLMGLVESEVLLTDLHPPTDHPDPIGHVLAALAPSRIPEISELRAIARELGEQSEGIKPSAGDSAWRPGWESLIHRMGRLRKQDRLVQVDLALDAEVCIPPAVGAEAERAAHLLWRLSDDTPSTAPMVRYHRDFLERYGVDRAVPVKELLDPDIGLGAPAGYRHPPSCRTSPGQAARNAERDRLLLHLAQEATVTGVVEVVLTDDHPLVVRLARDHGRPPAGLELFTRLVAASPDALRAGEFRLVVDSAVDEAGASFGRFAHLFSDEDRTALADMAAESRAGGATADALRAQVLFRPRRRAGNVTRTPRLLGPGIPVGAFAEGDGDLDLEDLAVRADSDRLFVVRLSDGREVVPAVYHRLHPDHAPNVARLLGDIPRSGARLCRPWDWGSGDDLPYTPRVRYGRAVLALARWRPAETVCDQDAPFDRWVERVDAWRERWRVPERICLTHSDQRIELLLSEPAHLRLLRRELRRRPDAVLHEVLDADDTSGWLLGEGGAHRNELVFPMLSRTAAPERPRMVSAETREAPPGSAPAEAASTPPTPTETTSAASPGREETYRPLLLPGPSRGEHLPGGEWLYALVHCSPDRHQELLGRHLPRLLHALPDAVDRWFFVRYRDQDDHVRLRFHGTPGALAGTVLPDVHRWAADLRAHGLIQRLSLDTYAPEYERYGGPDALAAAERAFHADSLAVVETLALRERAVLEVEPLVVAAAGYVHLLRAWQGASVPLGPADGTDSELSGPEWLVRAYPKDSRHKEFQRRRAEAVALIDPYGDWAGMRARPGGEAMLAAWDRRSRAVADYRRALLGPDARSWSTSGRMLSSLLHMHHNRLNGVDREGELVSVAVARGAVQAHWGRRTRGQA</sequence>
<dbReference type="AlphaFoldDB" id="A0A0N0GX54"/>
<feature type="region of interest" description="Disordered" evidence="1">
    <location>
        <begin position="744"/>
        <end position="791"/>
    </location>
</feature>
<dbReference type="Proteomes" id="UP000037982">
    <property type="component" value="Unassembled WGS sequence"/>
</dbReference>
<feature type="domain" description="Thiopeptide-type bacteriocin biosynthesis" evidence="3">
    <location>
        <begin position="807"/>
        <end position="1076"/>
    </location>
</feature>
<dbReference type="InterPro" id="IPR023809">
    <property type="entry name" value="Thiopep_bacteriocin_synth_dom"/>
</dbReference>
<evidence type="ECO:0008006" key="6">
    <source>
        <dbReference type="Google" id="ProtNLM"/>
    </source>
</evidence>
<feature type="compositionally biased region" description="Basic and acidic residues" evidence="1">
    <location>
        <begin position="744"/>
        <end position="756"/>
    </location>
</feature>
<comment type="caution">
    <text evidence="4">The sequence shown here is derived from an EMBL/GenBank/DDBJ whole genome shotgun (WGS) entry which is preliminary data.</text>
</comment>
<dbReference type="Pfam" id="PF04738">
    <property type="entry name" value="Lant_dehydr_N"/>
    <property type="match status" value="1"/>
</dbReference>
<name>A0A0N0GX54_9ACTN</name>
<evidence type="ECO:0000259" key="2">
    <source>
        <dbReference type="Pfam" id="PF04738"/>
    </source>
</evidence>
<evidence type="ECO:0000313" key="4">
    <source>
        <dbReference type="EMBL" id="KPC60759.1"/>
    </source>
</evidence>
<dbReference type="NCBIfam" id="TIGR03891">
    <property type="entry name" value="thiopep_ocin"/>
    <property type="match status" value="1"/>
</dbReference>
<dbReference type="EMBL" id="LGKG01000156">
    <property type="protein sequence ID" value="KPC60759.1"/>
    <property type="molecule type" value="Genomic_DNA"/>
</dbReference>
<evidence type="ECO:0000259" key="3">
    <source>
        <dbReference type="Pfam" id="PF14028"/>
    </source>
</evidence>
<dbReference type="RefSeq" id="WP_053926299.1">
    <property type="nucleotide sequence ID" value="NZ_LGKG01000156.1"/>
</dbReference>
<organism evidence="4 5">
    <name type="scientific">Streptomyces chattanoogensis</name>
    <dbReference type="NCBI Taxonomy" id="66876"/>
    <lineage>
        <taxon>Bacteria</taxon>
        <taxon>Bacillati</taxon>
        <taxon>Actinomycetota</taxon>
        <taxon>Actinomycetes</taxon>
        <taxon>Kitasatosporales</taxon>
        <taxon>Streptomycetaceae</taxon>
        <taxon>Streptomyces</taxon>
    </lineage>
</organism>
<keyword evidence="5" id="KW-1185">Reference proteome</keyword>
<dbReference type="Pfam" id="PF14028">
    <property type="entry name" value="Lant_dehydr_C"/>
    <property type="match status" value="1"/>
</dbReference>
<proteinExistence type="predicted"/>
<feature type="compositionally biased region" description="Low complexity" evidence="1">
    <location>
        <begin position="757"/>
        <end position="782"/>
    </location>
</feature>
<evidence type="ECO:0000313" key="5">
    <source>
        <dbReference type="Proteomes" id="UP000037982"/>
    </source>
</evidence>
<accession>A0A0N0GX54</accession>
<dbReference type="InterPro" id="IPR006827">
    <property type="entry name" value="Lant_deHydtase_N"/>
</dbReference>
<protein>
    <recommendedName>
        <fullName evidence="6">Lantibiotic dehydratase</fullName>
    </recommendedName>
</protein>
<dbReference type="PATRIC" id="fig|66876.3.peg.6058"/>
<gene>
    <name evidence="4" type="ORF">ADL29_27665</name>
</gene>
<evidence type="ECO:0000256" key="1">
    <source>
        <dbReference type="SAM" id="MobiDB-lite"/>
    </source>
</evidence>
<reference evidence="5" key="1">
    <citation type="submission" date="2015-07" db="EMBL/GenBank/DDBJ databases">
        <authorList>
            <person name="Ju K.-S."/>
            <person name="Doroghazi J.R."/>
            <person name="Metcalf W.W."/>
        </authorList>
    </citation>
    <scope>NUCLEOTIDE SEQUENCE [LARGE SCALE GENOMIC DNA]</scope>
    <source>
        <strain evidence="5">NRRL ISP-5002</strain>
    </source>
</reference>
<feature type="domain" description="Lantibiotic dehydratase N-terminal" evidence="2">
    <location>
        <begin position="44"/>
        <end position="697"/>
    </location>
</feature>